<dbReference type="PIRSF" id="PIRSF000524">
    <property type="entry name" value="SPT"/>
    <property type="match status" value="1"/>
</dbReference>
<keyword evidence="6" id="KW-0032">Aminotransferase</keyword>
<evidence type="ECO:0000256" key="2">
    <source>
        <dbReference type="ARBA" id="ARBA00009236"/>
    </source>
</evidence>
<reference evidence="6 7" key="1">
    <citation type="submission" date="2024-02" db="EMBL/GenBank/DDBJ databases">
        <title>New thermophilic sulfur-oxidizing bacteria from a hot springs of the Uzon caldera (Kamchatka, Russia).</title>
        <authorList>
            <person name="Dukat A.M."/>
            <person name="Elcheninov A.G."/>
            <person name="Frolov E.N."/>
        </authorList>
    </citation>
    <scope>NUCLEOTIDE SEQUENCE [LARGE SCALE GENOMIC DNA]</scope>
    <source>
        <strain evidence="6 7">AK1</strain>
    </source>
</reference>
<dbReference type="EMBL" id="JBAJEX010000007">
    <property type="protein sequence ID" value="MEO1767408.1"/>
    <property type="molecule type" value="Genomic_DNA"/>
</dbReference>
<dbReference type="InterPro" id="IPR000192">
    <property type="entry name" value="Aminotrans_V_dom"/>
</dbReference>
<evidence type="ECO:0000256" key="3">
    <source>
        <dbReference type="ARBA" id="ARBA00022898"/>
    </source>
</evidence>
<gene>
    <name evidence="6" type="ORF">V6E02_09300</name>
</gene>
<dbReference type="InterPro" id="IPR024169">
    <property type="entry name" value="SP_NH2Trfase/AEP_transaminase"/>
</dbReference>
<feature type="region of interest" description="Disordered" evidence="4">
    <location>
        <begin position="1"/>
        <end position="22"/>
    </location>
</feature>
<keyword evidence="6" id="KW-0808">Transferase</keyword>
<dbReference type="Pfam" id="PF00266">
    <property type="entry name" value="Aminotran_5"/>
    <property type="match status" value="1"/>
</dbReference>
<dbReference type="SUPFAM" id="SSF53383">
    <property type="entry name" value="PLP-dependent transferases"/>
    <property type="match status" value="1"/>
</dbReference>
<dbReference type="Gene3D" id="3.40.640.10">
    <property type="entry name" value="Type I PLP-dependent aspartate aminotransferase-like (Major domain)"/>
    <property type="match status" value="1"/>
</dbReference>
<dbReference type="Gene3D" id="3.90.1150.10">
    <property type="entry name" value="Aspartate Aminotransferase, domain 1"/>
    <property type="match status" value="1"/>
</dbReference>
<evidence type="ECO:0000313" key="7">
    <source>
        <dbReference type="Proteomes" id="UP001482231"/>
    </source>
</evidence>
<dbReference type="RefSeq" id="WP_347308519.1">
    <property type="nucleotide sequence ID" value="NZ_JBAJEX010000007.1"/>
</dbReference>
<dbReference type="PANTHER" id="PTHR21152">
    <property type="entry name" value="AMINOTRANSFERASE CLASS V"/>
    <property type="match status" value="1"/>
</dbReference>
<dbReference type="Proteomes" id="UP001482231">
    <property type="component" value="Unassembled WGS sequence"/>
</dbReference>
<dbReference type="InterPro" id="IPR015424">
    <property type="entry name" value="PyrdxlP-dep_Trfase"/>
</dbReference>
<comment type="similarity">
    <text evidence="2">Belongs to the class-V pyridoxal-phosphate-dependent aminotransferase family.</text>
</comment>
<dbReference type="GO" id="GO:0008483">
    <property type="term" value="F:transaminase activity"/>
    <property type="evidence" value="ECO:0007669"/>
    <property type="project" value="UniProtKB-KW"/>
</dbReference>
<evidence type="ECO:0000259" key="5">
    <source>
        <dbReference type="Pfam" id="PF00266"/>
    </source>
</evidence>
<evidence type="ECO:0000313" key="6">
    <source>
        <dbReference type="EMBL" id="MEO1767408.1"/>
    </source>
</evidence>
<accession>A0ABV0EFG2</accession>
<name>A0ABV0EFG2_9BURK</name>
<proteinExistence type="inferred from homology"/>
<evidence type="ECO:0000256" key="4">
    <source>
        <dbReference type="SAM" id="MobiDB-lite"/>
    </source>
</evidence>
<feature type="domain" description="Aminotransferase class V" evidence="5">
    <location>
        <begin position="41"/>
        <end position="340"/>
    </location>
</feature>
<dbReference type="PANTHER" id="PTHR21152:SF40">
    <property type="entry name" value="ALANINE--GLYOXYLATE AMINOTRANSFERASE"/>
    <property type="match status" value="1"/>
</dbReference>
<dbReference type="InterPro" id="IPR015422">
    <property type="entry name" value="PyrdxlP-dep_Trfase_small"/>
</dbReference>
<keyword evidence="3" id="KW-0663">Pyridoxal phosphate</keyword>
<dbReference type="InterPro" id="IPR015421">
    <property type="entry name" value="PyrdxlP-dep_Trfase_major"/>
</dbReference>
<sequence length="376" mass="40965">MTKSAAIHSFEPPRRTLMGPGPSDIHPRVLAALARPIIGHLDPAFVEMMEELKSLLRLAFLTQNELTFPVSGPGSVGMETCFVNLVEPGDKVIVCVNGLFGTRMVDNVRRCRGEPIVIEDAWGEPVDPNKVEDALKHHPGVKVVAFVHAETSTGVVSDAKTLAEIAKRQGALTLVDAVTSLGGSELRVDDWGLDAVYSGSQKCLSCVPGLSPVTFSPLAVESVKKRKHPGQSWFMDLTLVLGYWSAGRRTYHHTAPINALYALHEALVLLAEEGVEQSWQRHRAMHERLKAGLERLGLDFLPAAPYRLPQLNAVRVPAGVDEAEVRRRLLTEYDLEIGAGMGQLAGKIWRIGLMGYGARTENVERCLSALAAVLGH</sequence>
<keyword evidence="7" id="KW-1185">Reference proteome</keyword>
<comment type="caution">
    <text evidence="6">The sequence shown here is derived from an EMBL/GenBank/DDBJ whole genome shotgun (WGS) entry which is preliminary data.</text>
</comment>
<organism evidence="6 7">
    <name type="scientific">Thiobacter aerophilum</name>
    <dbReference type="NCBI Taxonomy" id="3121275"/>
    <lineage>
        <taxon>Bacteria</taxon>
        <taxon>Pseudomonadati</taxon>
        <taxon>Pseudomonadota</taxon>
        <taxon>Betaproteobacteria</taxon>
        <taxon>Burkholderiales</taxon>
        <taxon>Thiobacteraceae</taxon>
        <taxon>Thiobacter</taxon>
    </lineage>
</organism>
<protein>
    <submittedName>
        <fullName evidence="6">Alanine--glyoxylate aminotransferase family protein</fullName>
    </submittedName>
</protein>
<evidence type="ECO:0000256" key="1">
    <source>
        <dbReference type="ARBA" id="ARBA00001933"/>
    </source>
</evidence>
<comment type="cofactor">
    <cofactor evidence="1">
        <name>pyridoxal 5'-phosphate</name>
        <dbReference type="ChEBI" id="CHEBI:597326"/>
    </cofactor>
</comment>